<dbReference type="Proteomes" id="UP000178302">
    <property type="component" value="Unassembled WGS sequence"/>
</dbReference>
<proteinExistence type="predicted"/>
<evidence type="ECO:0000313" key="1">
    <source>
        <dbReference type="EMBL" id="OHA14682.1"/>
    </source>
</evidence>
<sequence>MKKFVFNEKISNEENLINFFVVNAKRLHTSEDRINYVQENFENLLYEFVFETFKTICINSKEKFMQKVVSQL</sequence>
<comment type="caution">
    <text evidence="1">The sequence shown here is derived from an EMBL/GenBank/DDBJ whole genome shotgun (WGS) entry which is preliminary data.</text>
</comment>
<gene>
    <name evidence="1" type="ORF">A2909_03250</name>
</gene>
<evidence type="ECO:0000313" key="2">
    <source>
        <dbReference type="Proteomes" id="UP000178302"/>
    </source>
</evidence>
<dbReference type="AlphaFoldDB" id="A0A1G2LUY5"/>
<reference evidence="1 2" key="1">
    <citation type="journal article" date="2016" name="Nat. Commun.">
        <title>Thousands of microbial genomes shed light on interconnected biogeochemical processes in an aquifer system.</title>
        <authorList>
            <person name="Anantharaman K."/>
            <person name="Brown C.T."/>
            <person name="Hug L.A."/>
            <person name="Sharon I."/>
            <person name="Castelle C.J."/>
            <person name="Probst A.J."/>
            <person name="Thomas B.C."/>
            <person name="Singh A."/>
            <person name="Wilkins M.J."/>
            <person name="Karaoz U."/>
            <person name="Brodie E.L."/>
            <person name="Williams K.H."/>
            <person name="Hubbard S.S."/>
            <person name="Banfield J.F."/>
        </authorList>
    </citation>
    <scope>NUCLEOTIDE SEQUENCE [LARGE SCALE GENOMIC DNA]</scope>
</reference>
<name>A0A1G2LUY5_9BACT</name>
<protein>
    <submittedName>
        <fullName evidence="1">Uncharacterized protein</fullName>
    </submittedName>
</protein>
<accession>A0A1G2LUY5</accession>
<organism evidence="1 2">
    <name type="scientific">Candidatus Tagabacteria bacterium RIFCSPLOWO2_01_FULL_39_11</name>
    <dbReference type="NCBI Taxonomy" id="1802295"/>
    <lineage>
        <taxon>Bacteria</taxon>
        <taxon>Candidatus Tagaibacteriota</taxon>
    </lineage>
</organism>
<dbReference type="EMBL" id="MHQZ01000006">
    <property type="protein sequence ID" value="OHA14682.1"/>
    <property type="molecule type" value="Genomic_DNA"/>
</dbReference>